<reference evidence="1 2" key="1">
    <citation type="submission" date="2022-05" db="EMBL/GenBank/DDBJ databases">
        <title>Diverse viruses of marine archaea discovered using metagenomics.</title>
        <authorList>
            <person name="Zhou Y."/>
        </authorList>
    </citation>
    <scope>NUCLEOTIDE SEQUENCE [LARGE SCALE GENOMIC DNA]</scope>
    <source>
        <strain evidence="1">YSH_174770</strain>
    </source>
</reference>
<dbReference type="EMBL" id="ON649700">
    <property type="protein sequence ID" value="UVF62371.1"/>
    <property type="molecule type" value="Genomic_DNA"/>
</dbReference>
<name>A0A976UAM1_9CAUD</name>
<organism evidence="1 2">
    <name type="scientific">Nitrososphaeria virus YSH_174770</name>
    <dbReference type="NCBI Taxonomy" id="3071322"/>
    <lineage>
        <taxon>Viruses</taxon>
        <taxon>Duplodnaviria</taxon>
        <taxon>Heunggongvirae</taxon>
        <taxon>Uroviricota</taxon>
        <taxon>Caudoviricetes</taxon>
        <taxon>Juravirales</taxon>
        <taxon>Yangangviridae</taxon>
        <taxon>Senitvirus</taxon>
        <taxon>Senitvirus yangshanense</taxon>
    </lineage>
</organism>
<evidence type="ECO:0000313" key="1">
    <source>
        <dbReference type="EMBL" id="UVF62371.1"/>
    </source>
</evidence>
<evidence type="ECO:0000313" key="2">
    <source>
        <dbReference type="Proteomes" id="UP001157003"/>
    </source>
</evidence>
<accession>A0A976UAM1</accession>
<dbReference type="Proteomes" id="UP001157003">
    <property type="component" value="Segment"/>
</dbReference>
<proteinExistence type="predicted"/>
<keyword evidence="2" id="KW-1185">Reference proteome</keyword>
<protein>
    <submittedName>
        <fullName evidence="1">Uncharacterized protein</fullName>
    </submittedName>
</protein>
<sequence>MGLRDWLRKENFILPPEDMQRKFIAEIEEKLEGAKGSERTKLTYMLANQNMILDQIVSKKRPKKPIKLNNKGKWVWVQDDN</sequence>